<dbReference type="Pfam" id="PF00884">
    <property type="entry name" value="Sulfatase"/>
    <property type="match status" value="1"/>
</dbReference>
<dbReference type="InterPro" id="IPR000917">
    <property type="entry name" value="Sulfatase_N"/>
</dbReference>
<dbReference type="InterPro" id="IPR017850">
    <property type="entry name" value="Alkaline_phosphatase_core_sf"/>
</dbReference>
<name>A0A4Q9DKJ1_9BACL</name>
<accession>A0A4Q9DKJ1</accession>
<evidence type="ECO:0000259" key="2">
    <source>
        <dbReference type="Pfam" id="PF00884"/>
    </source>
</evidence>
<keyword evidence="4" id="KW-1185">Reference proteome</keyword>
<dbReference type="EMBL" id="SIRE01000017">
    <property type="protein sequence ID" value="TBL75311.1"/>
    <property type="molecule type" value="Genomic_DNA"/>
</dbReference>
<dbReference type="Gene3D" id="3.40.720.10">
    <property type="entry name" value="Alkaline Phosphatase, subunit A"/>
    <property type="match status" value="1"/>
</dbReference>
<dbReference type="PANTHER" id="PTHR42693">
    <property type="entry name" value="ARYLSULFATASE FAMILY MEMBER"/>
    <property type="match status" value="1"/>
</dbReference>
<evidence type="ECO:0000313" key="3">
    <source>
        <dbReference type="EMBL" id="TBL75311.1"/>
    </source>
</evidence>
<comment type="similarity">
    <text evidence="1">Belongs to the sulfatase family.</text>
</comment>
<reference evidence="3 4" key="1">
    <citation type="submission" date="2019-02" db="EMBL/GenBank/DDBJ databases">
        <title>Paenibacillus sp. nov., isolated from surface-sterilized tissue of Thalictrum simplex L.</title>
        <authorList>
            <person name="Tuo L."/>
        </authorList>
    </citation>
    <scope>NUCLEOTIDE SEQUENCE [LARGE SCALE GENOMIC DNA]</scope>
    <source>
        <strain evidence="3 4">N2SHLJ1</strain>
    </source>
</reference>
<feature type="domain" description="Sulfatase N-terminal" evidence="2">
    <location>
        <begin position="11"/>
        <end position="357"/>
    </location>
</feature>
<evidence type="ECO:0000313" key="4">
    <source>
        <dbReference type="Proteomes" id="UP000293142"/>
    </source>
</evidence>
<dbReference type="OrthoDB" id="9762324at2"/>
<comment type="caution">
    <text evidence="3">The sequence shown here is derived from an EMBL/GenBank/DDBJ whole genome shotgun (WGS) entry which is preliminary data.</text>
</comment>
<dbReference type="PANTHER" id="PTHR42693:SF33">
    <property type="entry name" value="ARYLSULFATASE"/>
    <property type="match status" value="1"/>
</dbReference>
<organism evidence="3 4">
    <name type="scientific">Paenibacillus thalictri</name>
    <dbReference type="NCBI Taxonomy" id="2527873"/>
    <lineage>
        <taxon>Bacteria</taxon>
        <taxon>Bacillati</taxon>
        <taxon>Bacillota</taxon>
        <taxon>Bacilli</taxon>
        <taxon>Bacillales</taxon>
        <taxon>Paenibacillaceae</taxon>
        <taxon>Paenibacillus</taxon>
    </lineage>
</organism>
<sequence>MRGDGTVSRPNFLFLFPDTHRGDWLPFAPHVWSELGMEPLPLRMPHLEALMRRGTTFTKAVTSSPLCAPARASLASGLRYNKAGVAGNHENYPLERKTFYSALKDGGYRVGGVGKFDLHKATHWWGLDGWIDELGQLGFTDGVDNAGKIDAIVSGKDAPQDPYMKYLYDQGLAEVHLRDMTDRGKRTDATDLPDEAYCDNWLTRNGLELLSTFPQETPWFLMVNFTGPHEPFDITHRMKAAWEQIQFPEPNRCTLPREVWNGIRQNYTAMLENIDRNIGLLLEAIDKRGELDNTIVIYASDHGDMLGDFDLFGKCKPERGSTHIPLVVSGPGVQVDRYSDALVELQDVAGTILDFAGLSMEEAEDAWSFRKVLAGETAVLRETHVSGLDEGPQHAGEWRMVSDGQWKLIAERGRKARLYHIKADPWENHNVAEDYPEIAARLASAL</sequence>
<dbReference type="InterPro" id="IPR050738">
    <property type="entry name" value="Sulfatase"/>
</dbReference>
<dbReference type="SUPFAM" id="SSF53649">
    <property type="entry name" value="Alkaline phosphatase-like"/>
    <property type="match status" value="1"/>
</dbReference>
<dbReference type="AlphaFoldDB" id="A0A4Q9DKJ1"/>
<protein>
    <submittedName>
        <fullName evidence="3">DUF229 domain-containing protein</fullName>
    </submittedName>
</protein>
<evidence type="ECO:0000256" key="1">
    <source>
        <dbReference type="ARBA" id="ARBA00008779"/>
    </source>
</evidence>
<gene>
    <name evidence="3" type="ORF">EYB31_23145</name>
</gene>
<proteinExistence type="inferred from homology"/>
<dbReference type="GO" id="GO:0004065">
    <property type="term" value="F:arylsulfatase activity"/>
    <property type="evidence" value="ECO:0007669"/>
    <property type="project" value="TreeGrafter"/>
</dbReference>
<dbReference type="Proteomes" id="UP000293142">
    <property type="component" value="Unassembled WGS sequence"/>
</dbReference>